<proteinExistence type="predicted"/>
<organism evidence="2 3">
    <name type="scientific">Pseudomonas coronafaciens pv. coronafaciens</name>
    <dbReference type="NCBI Taxonomy" id="235275"/>
    <lineage>
        <taxon>Bacteria</taxon>
        <taxon>Pseudomonadati</taxon>
        <taxon>Pseudomonadota</taxon>
        <taxon>Gammaproteobacteria</taxon>
        <taxon>Pseudomonadales</taxon>
        <taxon>Pseudomonadaceae</taxon>
        <taxon>Pseudomonas</taxon>
        <taxon>Pseudomonas coronafaciens</taxon>
    </lineage>
</organism>
<accession>A0AAE6QGX7</accession>
<evidence type="ECO:0000313" key="3">
    <source>
        <dbReference type="Proteomes" id="UP000423413"/>
    </source>
</evidence>
<name>A0AAE6QGX7_9PSED</name>
<dbReference type="Gene3D" id="3.90.1200.10">
    <property type="match status" value="1"/>
</dbReference>
<evidence type="ECO:0000313" key="2">
    <source>
        <dbReference type="EMBL" id="QGT82335.1"/>
    </source>
</evidence>
<dbReference type="SUPFAM" id="SSF56112">
    <property type="entry name" value="Protein kinase-like (PK-like)"/>
    <property type="match status" value="1"/>
</dbReference>
<dbReference type="Pfam" id="PF01636">
    <property type="entry name" value="APH"/>
    <property type="match status" value="1"/>
</dbReference>
<gene>
    <name evidence="2" type="ORF">GMO17_14705</name>
</gene>
<dbReference type="RefSeq" id="WP_122356472.1">
    <property type="nucleotide sequence ID" value="NZ_CP046441.1"/>
</dbReference>
<dbReference type="InterPro" id="IPR011009">
    <property type="entry name" value="Kinase-like_dom_sf"/>
</dbReference>
<protein>
    <submittedName>
        <fullName evidence="2">Phosphotransferase</fullName>
    </submittedName>
</protein>
<reference evidence="2 3" key="1">
    <citation type="submission" date="2019-11" db="EMBL/GenBank/DDBJ databases">
        <title>Complete genome sequence of Pseudomonas syringae pv. coronafaciens isolate B19001 originated in imported oat cereal.</title>
        <authorList>
            <person name="Kim S.M."/>
            <person name="Lee B.C."/>
            <person name="Seo S.J."/>
            <person name="Lee J.E."/>
            <person name="Choi N.J."/>
            <person name="Park J.H."/>
        </authorList>
    </citation>
    <scope>NUCLEOTIDE SEQUENCE [LARGE SCALE GENOMIC DNA]</scope>
    <source>
        <strain evidence="2 3">B19001</strain>
    </source>
</reference>
<dbReference type="InterPro" id="IPR002575">
    <property type="entry name" value="Aminoglycoside_PTrfase"/>
</dbReference>
<feature type="domain" description="Aminoglycoside phosphotransferase" evidence="1">
    <location>
        <begin position="85"/>
        <end position="259"/>
    </location>
</feature>
<sequence length="317" mass="35221">MSYGDDLTARLLGALATVGFDTNPEVELIVQGVASPSRLATEWAGFRVTAAGGSCYAKVLHADMAPLIDFQRAAQASECAGRTGAAPRLLGADKTGGVLIFEDLGTSWRAARLDDLLAPGLLDALWALKRCVHAGPAPDYACSPMADIERLRVRCRQDGVVLPAEHQWIDRCVDMVWLALQQRQVRVAPVHGDGVVSNVMVSSEGELRLVDFDYGGCMDPWYDVAITLNELYSFENQWREGIRAWAGECLEVDYAVCRLYALINDWYWTLWGFWSGTTSARQLEFSKVGQWTLLRCRQCVQDPRLEGWMRQVQEGKA</sequence>
<dbReference type="AlphaFoldDB" id="A0AAE6QGX7"/>
<evidence type="ECO:0000259" key="1">
    <source>
        <dbReference type="Pfam" id="PF01636"/>
    </source>
</evidence>
<dbReference type="Proteomes" id="UP000423413">
    <property type="component" value="Chromosome"/>
</dbReference>
<dbReference type="EMBL" id="CP046441">
    <property type="protein sequence ID" value="QGT82335.1"/>
    <property type="molecule type" value="Genomic_DNA"/>
</dbReference>